<sequence>MITRGSCFHSASPLFTLSPPFNSRVFSIIHDHVDLPSRAFRSDHRPFHHEQYPGTLIGIVLLMGLVTKNTIFLIDRAIVHVREHGEPPPQAIIEAGHERLRPIIITSAAMILGMLPTAIGKGDGSEFRAPIGIASHQRSDQLNNFFTYRKFLFLFNF</sequence>
<dbReference type="SUPFAM" id="SSF82866">
    <property type="entry name" value="Multidrug efflux transporter AcrB transmembrane domain"/>
    <property type="match status" value="1"/>
</dbReference>
<keyword evidence="2" id="KW-1185">Reference proteome</keyword>
<name>A0A1L6MV36_9BACT</name>
<proteinExistence type="predicted"/>
<evidence type="ECO:0000313" key="1">
    <source>
        <dbReference type="EMBL" id="APR99341.1"/>
    </source>
</evidence>
<dbReference type="AlphaFoldDB" id="A0A1L6MV36"/>
<dbReference type="Gene3D" id="1.20.1640.10">
    <property type="entry name" value="Multidrug efflux transporter AcrB transmembrane domain"/>
    <property type="match status" value="1"/>
</dbReference>
<dbReference type="Pfam" id="PF00873">
    <property type="entry name" value="ACR_tran"/>
    <property type="match status" value="1"/>
</dbReference>
<reference evidence="1 2" key="1">
    <citation type="submission" date="2016-08" db="EMBL/GenBank/DDBJ databases">
        <title>Identification and validation of antigenic proteins from Pajaroellobacter abortibovis using de-novo genome sequence assembly and reverse vaccinology.</title>
        <authorList>
            <person name="Welly B.T."/>
            <person name="Miller M.R."/>
            <person name="Stott J.L."/>
            <person name="Blanchard M.T."/>
            <person name="Islas-Trejo A.D."/>
            <person name="O'Rourke S.M."/>
            <person name="Young A.E."/>
            <person name="Medrano J.F."/>
            <person name="Van Eenennaam A.L."/>
        </authorList>
    </citation>
    <scope>NUCLEOTIDE SEQUENCE [LARGE SCALE GENOMIC DNA]</scope>
    <source>
        <strain evidence="1 2">BTF92-0548A/99-0131</strain>
    </source>
</reference>
<dbReference type="EMBL" id="CP016908">
    <property type="protein sequence ID" value="APR99341.1"/>
    <property type="molecule type" value="Genomic_DNA"/>
</dbReference>
<dbReference type="PANTHER" id="PTHR32063">
    <property type="match status" value="1"/>
</dbReference>
<accession>A0A1L6MV36</accession>
<dbReference type="PANTHER" id="PTHR32063:SF24">
    <property type="entry name" value="CATION EFFLUX SYSTEM (ACRB_ACRD_ACRF FAMILY)"/>
    <property type="match status" value="1"/>
</dbReference>
<gene>
    <name evidence="1" type="ORF">BCY86_00600</name>
</gene>
<organism evidence="1 2">
    <name type="scientific">Pajaroellobacter abortibovis</name>
    <dbReference type="NCBI Taxonomy" id="1882918"/>
    <lineage>
        <taxon>Bacteria</taxon>
        <taxon>Pseudomonadati</taxon>
        <taxon>Myxococcota</taxon>
        <taxon>Polyangia</taxon>
        <taxon>Polyangiales</taxon>
        <taxon>Polyangiaceae</taxon>
    </lineage>
</organism>
<dbReference type="KEGG" id="pabo:BCY86_00600"/>
<dbReference type="STRING" id="1882918.BCY86_00600"/>
<dbReference type="GO" id="GO:0042910">
    <property type="term" value="F:xenobiotic transmembrane transporter activity"/>
    <property type="evidence" value="ECO:0007669"/>
    <property type="project" value="TreeGrafter"/>
</dbReference>
<dbReference type="Proteomes" id="UP000185544">
    <property type="component" value="Chromosome"/>
</dbReference>
<protein>
    <submittedName>
        <fullName evidence="1">Uncharacterized protein</fullName>
    </submittedName>
</protein>
<dbReference type="GO" id="GO:0005886">
    <property type="term" value="C:plasma membrane"/>
    <property type="evidence" value="ECO:0007669"/>
    <property type="project" value="TreeGrafter"/>
</dbReference>
<dbReference type="RefSeq" id="WP_075275973.1">
    <property type="nucleotide sequence ID" value="NZ_CP016908.1"/>
</dbReference>
<evidence type="ECO:0000313" key="2">
    <source>
        <dbReference type="Proteomes" id="UP000185544"/>
    </source>
</evidence>
<dbReference type="InterPro" id="IPR001036">
    <property type="entry name" value="Acrflvin-R"/>
</dbReference>